<dbReference type="Pfam" id="PF04829">
    <property type="entry name" value="PT-VENN"/>
    <property type="match status" value="1"/>
</dbReference>
<dbReference type="EMBL" id="QZDO01000101">
    <property type="protein sequence ID" value="RJL64750.1"/>
    <property type="molecule type" value="Genomic_DNA"/>
</dbReference>
<keyword evidence="7" id="KW-1185">Reference proteome</keyword>
<evidence type="ECO:0000256" key="3">
    <source>
        <dbReference type="ARBA" id="ARBA00022913"/>
    </source>
</evidence>
<keyword evidence="2" id="KW-0800">Toxin</keyword>
<gene>
    <name evidence="6" type="ORF">D5077_22070</name>
</gene>
<keyword evidence="4" id="KW-0843">Virulence</keyword>
<dbReference type="InterPro" id="IPR006914">
    <property type="entry name" value="VENN_dom"/>
</dbReference>
<dbReference type="RefSeq" id="WP_161131394.1">
    <property type="nucleotide sequence ID" value="NZ_JALDOF010000081.1"/>
</dbReference>
<evidence type="ECO:0000256" key="4">
    <source>
        <dbReference type="ARBA" id="ARBA00023026"/>
    </source>
</evidence>
<organism evidence="6 7">
    <name type="scientific">Dickeya dianthicola</name>
    <dbReference type="NCBI Taxonomy" id="204039"/>
    <lineage>
        <taxon>Bacteria</taxon>
        <taxon>Pseudomonadati</taxon>
        <taxon>Pseudomonadota</taxon>
        <taxon>Gammaproteobacteria</taxon>
        <taxon>Enterobacterales</taxon>
        <taxon>Pectobacteriaceae</taxon>
        <taxon>Dickeya</taxon>
    </lineage>
</organism>
<keyword evidence="3" id="KW-1266">Target cell cytoplasm</keyword>
<evidence type="ECO:0000313" key="7">
    <source>
        <dbReference type="Proteomes" id="UP000266633"/>
    </source>
</evidence>
<evidence type="ECO:0000313" key="6">
    <source>
        <dbReference type="EMBL" id="RJL64750.1"/>
    </source>
</evidence>
<comment type="subcellular location">
    <subcellularLocation>
        <location evidence="1">Target cell</location>
        <location evidence="1">Target cell cytoplasm</location>
    </subcellularLocation>
</comment>
<feature type="non-terminal residue" evidence="6">
    <location>
        <position position="1"/>
    </location>
</feature>
<reference evidence="6 7" key="1">
    <citation type="submission" date="2018-09" db="EMBL/GenBank/DDBJ databases">
        <title>Phylogenetic diversity of Pectobacterium and Dickeya strains causing blackleg disease of potato in Morocco.</title>
        <authorList>
            <person name="Oulghazi S."/>
            <person name="Moumni M."/>
            <person name="Faure D."/>
        </authorList>
    </citation>
    <scope>NUCLEOTIDE SEQUENCE [LARGE SCALE GENOMIC DNA]</scope>
    <source>
        <strain evidence="6 7">S4.16.03.LID</strain>
    </source>
</reference>
<evidence type="ECO:0000259" key="5">
    <source>
        <dbReference type="Pfam" id="PF04829"/>
    </source>
</evidence>
<proteinExistence type="predicted"/>
<evidence type="ECO:0000256" key="2">
    <source>
        <dbReference type="ARBA" id="ARBA00022656"/>
    </source>
</evidence>
<sequence>MGHALMGAVVAQLSGKDAVAGAVGAASGELTARLLIMQNLYSGRDTSDLTEAEKQSVSALASLAAGLASGIASGNTTGAATGAQAGRNAVENNFLNKGRPVAFAEKLKACNGEPSCEQGVRKDMAKESAENIQKLKSCWDAGDSACVAAMRSQIETDGKTYAQLGVQDALAGRSYENSANWYADIIDQCGGKCGWLESALTKTAADGLTDAVYGALGTGSLPKPGQTAEPASEIAGTRGVSEKGSVANANFAQSKIRANETFSAEGVAKYSQMAGQPVNNVDDLANAIRSGLIKPSQLSVDYVEMNGTKLILNTRTSVALDRAGIPKSDWYGTNQTNVNVPGMDGKTYNDLAADQLMRNKLPETGSSDIPRGRK</sequence>
<protein>
    <submittedName>
        <fullName evidence="6">Filamentous hemagglutinin</fullName>
    </submittedName>
</protein>
<evidence type="ECO:0000256" key="1">
    <source>
        <dbReference type="ARBA" id="ARBA00004219"/>
    </source>
</evidence>
<dbReference type="Proteomes" id="UP000266633">
    <property type="component" value="Unassembled WGS sequence"/>
</dbReference>
<comment type="caution">
    <text evidence="6">The sequence shown here is derived from an EMBL/GenBank/DDBJ whole genome shotgun (WGS) entry which is preliminary data.</text>
</comment>
<feature type="domain" description="VENN motif-containing" evidence="5">
    <location>
        <begin position="47"/>
        <end position="97"/>
    </location>
</feature>
<name>A0ABX9NL71_9GAMM</name>
<accession>A0ABX9NL71</accession>